<gene>
    <name evidence="3" type="ORF">PENFLA_c039G06721</name>
</gene>
<evidence type="ECO:0000256" key="1">
    <source>
        <dbReference type="SAM" id="MobiDB-lite"/>
    </source>
</evidence>
<dbReference type="EMBL" id="MLQL01000039">
    <property type="protein sequence ID" value="OQE14315.1"/>
    <property type="molecule type" value="Genomic_DNA"/>
</dbReference>
<proteinExistence type="predicted"/>
<dbReference type="PANTHER" id="PTHR37157:SF2">
    <property type="entry name" value="EB DOMAIN-CONTAINING PROTEIN-RELATED"/>
    <property type="match status" value="1"/>
</dbReference>
<protein>
    <submittedName>
        <fullName evidence="3">Uncharacterized protein</fullName>
    </submittedName>
</protein>
<feature type="chain" id="PRO_5012957943" evidence="2">
    <location>
        <begin position="20"/>
        <end position="849"/>
    </location>
</feature>
<name>A0A1V6SJX7_9EURO</name>
<sequence length="849" mass="91391">MQKLTTAFALFFTLHTTQAAPSIQQVIGTSGQSLHKWSLDDIIISQFGEASKCCPKGTDFDGERCVLDGPKCDYGDLVDGKCVTSPICPVGTWNGQFCVSTEGPICPDGMEVSATVCIYKSGPVCKDGTKPSGDVCESKGTPKCTNPDDEFKGGVCVSKKKPICKDGSKPDNGLCVSEQEPICVNNSTWDKEIKKCVSGTSPTCTRGTFQNGVCVLESEPVCAAADTEYNPKTKLCHSSFEPGCSDDSQLVGRECVGDLTPACKDDFDYTYDLASETGACCPSGMTWDGETCFSTSGPEGCPPESAEDKNRCMKPSGGRGMCLAPLRLDKGRCLAKGPICIGPHTYNPEVNACVEKKNPECSDPEATFEDGKCISSELPQCPAHTEQKDNLCVTRIPPYCDGEKEGKTKFDGTRCVTIDGIGCEDPQAIFDGEECLSGRTPTCDEANGFFLQGGRCVSTNKPGCPSESVLTVDGKCVTKSKPRCKTGDRIGDQCVVGPVRCPKGYWDGKHCVVQHKPECTDPRGVWDPIKGKCIISESTGCGPGYFDDNGECVSEVDEIHCTDGSVWDSSTQTCIGQPPTCVDGHIEGDECVADKIPECGEGFKYNGKKCVAIKGPDCPEGFEHIDGNCILKKGPVCGYGQEVKNGRCILSSGYCMEFEFCPTYKPLLQTPGRDPPDDNIEVQNRDEGPTRADAGGTMMATDGMDVDPGSLRPNPLVTSAARTRNAAATASAVDLPLSFCAMTITVGGTTRRLDLPIHDSFMEDFSTGLFNNNFNVQTDERDKQSISPYTCYSHYLRNPSSVLHAEFRHDEHTTYDSATPQIGAGSKRRMLDGDEQMNRAEIWLQEQIA</sequence>
<feature type="signal peptide" evidence="2">
    <location>
        <begin position="1"/>
        <end position="19"/>
    </location>
</feature>
<dbReference type="AlphaFoldDB" id="A0A1V6SJX7"/>
<organism evidence="3 4">
    <name type="scientific">Penicillium flavigenum</name>
    <dbReference type="NCBI Taxonomy" id="254877"/>
    <lineage>
        <taxon>Eukaryota</taxon>
        <taxon>Fungi</taxon>
        <taxon>Dikarya</taxon>
        <taxon>Ascomycota</taxon>
        <taxon>Pezizomycotina</taxon>
        <taxon>Eurotiomycetes</taxon>
        <taxon>Eurotiomycetidae</taxon>
        <taxon>Eurotiales</taxon>
        <taxon>Aspergillaceae</taxon>
        <taxon>Penicillium</taxon>
    </lineage>
</organism>
<keyword evidence="4" id="KW-1185">Reference proteome</keyword>
<reference evidence="4" key="1">
    <citation type="journal article" date="2017" name="Nat. Microbiol.">
        <title>Global analysis of biosynthetic gene clusters reveals vast potential of secondary metabolite production in Penicillium species.</title>
        <authorList>
            <person name="Nielsen J.C."/>
            <person name="Grijseels S."/>
            <person name="Prigent S."/>
            <person name="Ji B."/>
            <person name="Dainat J."/>
            <person name="Nielsen K.F."/>
            <person name="Frisvad J.C."/>
            <person name="Workman M."/>
            <person name="Nielsen J."/>
        </authorList>
    </citation>
    <scope>NUCLEOTIDE SEQUENCE [LARGE SCALE GENOMIC DNA]</scope>
    <source>
        <strain evidence="4">IBT 14082</strain>
    </source>
</reference>
<dbReference type="Proteomes" id="UP000191342">
    <property type="component" value="Unassembled WGS sequence"/>
</dbReference>
<evidence type="ECO:0000313" key="3">
    <source>
        <dbReference type="EMBL" id="OQE14315.1"/>
    </source>
</evidence>
<accession>A0A1V6SJX7</accession>
<dbReference type="PANTHER" id="PTHR37157">
    <property type="entry name" value="PRION-LIKE-(Q/N-RICH) DOMAIN-BEARING PROTEIN 25"/>
    <property type="match status" value="1"/>
</dbReference>
<keyword evidence="2" id="KW-0732">Signal</keyword>
<feature type="region of interest" description="Disordered" evidence="1">
    <location>
        <begin position="672"/>
        <end position="698"/>
    </location>
</feature>
<evidence type="ECO:0000256" key="2">
    <source>
        <dbReference type="SAM" id="SignalP"/>
    </source>
</evidence>
<evidence type="ECO:0000313" key="4">
    <source>
        <dbReference type="Proteomes" id="UP000191342"/>
    </source>
</evidence>
<dbReference type="OrthoDB" id="7250310at2759"/>
<dbReference type="STRING" id="254877.A0A1V6SJX7"/>
<comment type="caution">
    <text evidence="3">The sequence shown here is derived from an EMBL/GenBank/DDBJ whole genome shotgun (WGS) entry which is preliminary data.</text>
</comment>